<protein>
    <submittedName>
        <fullName evidence="2">MarR family winged helix-turn-helix transcriptional regulator</fullName>
    </submittedName>
</protein>
<name>A0ABP6NSQ3_9ACTN</name>
<accession>A0ABP6NSQ3</accession>
<sequence>MVFELMAAERSVHRWIAARADGSGLGAAGAGVLFYLEGNDHALVGQVTAALQARPAGMSGLLNRLAAAGLISKTRAPDDARAVRLSLTPEGREAAASARSVLAELNEHLADGFTPSELDTISRWLAHTASTLGSGD</sequence>
<gene>
    <name evidence="2" type="ORF">GCM10010531_05650</name>
</gene>
<dbReference type="Gene3D" id="1.10.10.10">
    <property type="entry name" value="Winged helix-like DNA-binding domain superfamily/Winged helix DNA-binding domain"/>
    <property type="match status" value="1"/>
</dbReference>
<evidence type="ECO:0000259" key="1">
    <source>
        <dbReference type="PROSITE" id="PS50995"/>
    </source>
</evidence>
<keyword evidence="3" id="KW-1185">Reference proteome</keyword>
<dbReference type="PANTHER" id="PTHR33164:SF107">
    <property type="entry name" value="TRANSCRIPTIONAL REGULATORY PROTEIN"/>
    <property type="match status" value="1"/>
</dbReference>
<feature type="domain" description="HTH marR-type" evidence="1">
    <location>
        <begin position="1"/>
        <end position="130"/>
    </location>
</feature>
<dbReference type="InterPro" id="IPR000835">
    <property type="entry name" value="HTH_MarR-typ"/>
</dbReference>
<dbReference type="InterPro" id="IPR039422">
    <property type="entry name" value="MarR/SlyA-like"/>
</dbReference>
<proteinExistence type="predicted"/>
<dbReference type="InterPro" id="IPR036390">
    <property type="entry name" value="WH_DNA-bd_sf"/>
</dbReference>
<dbReference type="EMBL" id="BAAAVV010000001">
    <property type="protein sequence ID" value="GAA3157206.1"/>
    <property type="molecule type" value="Genomic_DNA"/>
</dbReference>
<dbReference type="InterPro" id="IPR036388">
    <property type="entry name" value="WH-like_DNA-bd_sf"/>
</dbReference>
<organism evidence="2 3">
    <name type="scientific">Blastococcus jejuensis</name>
    <dbReference type="NCBI Taxonomy" id="351224"/>
    <lineage>
        <taxon>Bacteria</taxon>
        <taxon>Bacillati</taxon>
        <taxon>Actinomycetota</taxon>
        <taxon>Actinomycetes</taxon>
        <taxon>Geodermatophilales</taxon>
        <taxon>Geodermatophilaceae</taxon>
        <taxon>Blastococcus</taxon>
    </lineage>
</organism>
<dbReference type="Proteomes" id="UP001499924">
    <property type="component" value="Unassembled WGS sequence"/>
</dbReference>
<dbReference type="SUPFAM" id="SSF46785">
    <property type="entry name" value="Winged helix' DNA-binding domain"/>
    <property type="match status" value="1"/>
</dbReference>
<reference evidence="3" key="1">
    <citation type="journal article" date="2019" name="Int. J. Syst. Evol. Microbiol.">
        <title>The Global Catalogue of Microorganisms (GCM) 10K type strain sequencing project: providing services to taxonomists for standard genome sequencing and annotation.</title>
        <authorList>
            <consortium name="The Broad Institute Genomics Platform"/>
            <consortium name="The Broad Institute Genome Sequencing Center for Infectious Disease"/>
            <person name="Wu L."/>
            <person name="Ma J."/>
        </authorList>
    </citation>
    <scope>NUCLEOTIDE SEQUENCE [LARGE SCALE GENOMIC DNA]</scope>
    <source>
        <strain evidence="3">JCM 15614</strain>
    </source>
</reference>
<evidence type="ECO:0000313" key="3">
    <source>
        <dbReference type="Proteomes" id="UP001499924"/>
    </source>
</evidence>
<dbReference type="PANTHER" id="PTHR33164">
    <property type="entry name" value="TRANSCRIPTIONAL REGULATOR, MARR FAMILY"/>
    <property type="match status" value="1"/>
</dbReference>
<comment type="caution">
    <text evidence="2">The sequence shown here is derived from an EMBL/GenBank/DDBJ whole genome shotgun (WGS) entry which is preliminary data.</text>
</comment>
<dbReference type="SMART" id="SM00347">
    <property type="entry name" value="HTH_MARR"/>
    <property type="match status" value="1"/>
</dbReference>
<dbReference type="PROSITE" id="PS50995">
    <property type="entry name" value="HTH_MARR_2"/>
    <property type="match status" value="1"/>
</dbReference>
<dbReference type="Pfam" id="PF12802">
    <property type="entry name" value="MarR_2"/>
    <property type="match status" value="1"/>
</dbReference>
<evidence type="ECO:0000313" key="2">
    <source>
        <dbReference type="EMBL" id="GAA3157206.1"/>
    </source>
</evidence>